<dbReference type="KEGG" id="dda:Dd703_1252"/>
<organism evidence="5 6">
    <name type="scientific">Musicola paradisiaca (strain Ech703)</name>
    <name type="common">Dickeya paradisiaca</name>
    <name type="synonym">Dickeya dadantii</name>
    <dbReference type="NCBI Taxonomy" id="579405"/>
    <lineage>
        <taxon>Bacteria</taxon>
        <taxon>Pseudomonadati</taxon>
        <taxon>Pseudomonadota</taxon>
        <taxon>Gammaproteobacteria</taxon>
        <taxon>Enterobacterales</taxon>
        <taxon>Pectobacteriaceae</taxon>
        <taxon>Musicola</taxon>
    </lineage>
</organism>
<dbReference type="Gene3D" id="1.10.10.60">
    <property type="entry name" value="Homeodomain-like"/>
    <property type="match status" value="1"/>
</dbReference>
<feature type="domain" description="HTH araC/xylS-type" evidence="4">
    <location>
        <begin position="234"/>
        <end position="332"/>
    </location>
</feature>
<name>C6CD15_MUSP7</name>
<protein>
    <submittedName>
        <fullName evidence="5">Transcriptional regulator, AraC family</fullName>
    </submittedName>
</protein>
<evidence type="ECO:0000256" key="1">
    <source>
        <dbReference type="ARBA" id="ARBA00023015"/>
    </source>
</evidence>
<keyword evidence="1" id="KW-0805">Transcription regulation</keyword>
<keyword evidence="2" id="KW-0238">DNA-binding</keyword>
<sequence>MTRNKMFYLNASWRVLFKDMGISAEHVLRRTGLPDDLLLRTGQGLSTEDYFLFWQGIEDEVSNPLFPIQIAQKVSADFFDPPLFAALCSSNLMQAIQRLAKYKHLMAPMNLEISVDSAGDMTISPSWLYASTHVPQSLQVAELAFFIRLAELGTRDAIKAIRVVLPTLPAQSYIRHYVHFFGCDIQTGLRPTITFSAADSLRPFLTASDGMWKVFEPELRRRLSELDEQATISDRVRALLLELLPGNAVSVDTVASRLAMSRRTLQRRLGEEGENFRSLVNLTREKLARHYLENTRMPAGEIAFLLGFEDPNSFYRAFHEWTGQTPDSTRAIVRAH</sequence>
<reference evidence="5" key="1">
    <citation type="submission" date="2009-06" db="EMBL/GenBank/DDBJ databases">
        <title>Complete sequence of Dickeya dadantii Ech703.</title>
        <authorList>
            <consortium name="US DOE Joint Genome Institute"/>
            <person name="Lucas S."/>
            <person name="Copeland A."/>
            <person name="Lapidus A."/>
            <person name="Glavina del Rio T."/>
            <person name="Dalin E."/>
            <person name="Tice H."/>
            <person name="Bruce D."/>
            <person name="Goodwin L."/>
            <person name="Pitluck S."/>
            <person name="Chertkov O."/>
            <person name="Brettin T."/>
            <person name="Detter J.C."/>
            <person name="Han C."/>
            <person name="Larimer F."/>
            <person name="Land M."/>
            <person name="Hauser L."/>
            <person name="Kyrpides N."/>
            <person name="Mikhailova N."/>
            <person name="Balakrishnan V."/>
            <person name="Glasner J."/>
            <person name="Perna N.T."/>
        </authorList>
    </citation>
    <scope>NUCLEOTIDE SEQUENCE [LARGE SCALE GENOMIC DNA]</scope>
    <source>
        <strain evidence="5">Ech703</strain>
    </source>
</reference>
<dbReference type="PANTHER" id="PTHR47894:SF1">
    <property type="entry name" value="HTH-TYPE TRANSCRIPTIONAL REGULATOR VQSM"/>
    <property type="match status" value="1"/>
</dbReference>
<keyword evidence="6" id="KW-1185">Reference proteome</keyword>
<gene>
    <name evidence="5" type="ordered locus">Dd703_1252</name>
</gene>
<dbReference type="InterPro" id="IPR018060">
    <property type="entry name" value="HTH_AraC"/>
</dbReference>
<evidence type="ECO:0000313" key="6">
    <source>
        <dbReference type="Proteomes" id="UP000002734"/>
    </source>
</evidence>
<keyword evidence="3" id="KW-0804">Transcription</keyword>
<dbReference type="PANTHER" id="PTHR47894">
    <property type="entry name" value="HTH-TYPE TRANSCRIPTIONAL REGULATOR GADX"/>
    <property type="match status" value="1"/>
</dbReference>
<evidence type="ECO:0000256" key="3">
    <source>
        <dbReference type="ARBA" id="ARBA00023163"/>
    </source>
</evidence>
<evidence type="ECO:0000313" key="5">
    <source>
        <dbReference type="EMBL" id="ACS85056.1"/>
    </source>
</evidence>
<dbReference type="STRING" id="579405.Dd703_1252"/>
<dbReference type="Proteomes" id="UP000002734">
    <property type="component" value="Chromosome"/>
</dbReference>
<dbReference type="SUPFAM" id="SSF46689">
    <property type="entry name" value="Homeodomain-like"/>
    <property type="match status" value="1"/>
</dbReference>
<dbReference type="GO" id="GO:0005829">
    <property type="term" value="C:cytosol"/>
    <property type="evidence" value="ECO:0007669"/>
    <property type="project" value="TreeGrafter"/>
</dbReference>
<dbReference type="SMART" id="SM00342">
    <property type="entry name" value="HTH_ARAC"/>
    <property type="match status" value="1"/>
</dbReference>
<dbReference type="eggNOG" id="COG2207">
    <property type="taxonomic scope" value="Bacteria"/>
</dbReference>
<dbReference type="EMBL" id="CP001654">
    <property type="protein sequence ID" value="ACS85056.1"/>
    <property type="molecule type" value="Genomic_DNA"/>
</dbReference>
<dbReference type="InterPro" id="IPR009057">
    <property type="entry name" value="Homeodomain-like_sf"/>
</dbReference>
<dbReference type="PROSITE" id="PS01124">
    <property type="entry name" value="HTH_ARAC_FAMILY_2"/>
    <property type="match status" value="1"/>
</dbReference>
<dbReference type="AlphaFoldDB" id="C6CD15"/>
<dbReference type="HOGENOM" id="CLU_047522_1_1_6"/>
<dbReference type="RefSeq" id="WP_012764873.1">
    <property type="nucleotide sequence ID" value="NC_012880.1"/>
</dbReference>
<evidence type="ECO:0000259" key="4">
    <source>
        <dbReference type="PROSITE" id="PS01124"/>
    </source>
</evidence>
<dbReference type="Pfam" id="PF12833">
    <property type="entry name" value="HTH_18"/>
    <property type="match status" value="1"/>
</dbReference>
<accession>C6CD15</accession>
<dbReference type="InterPro" id="IPR032687">
    <property type="entry name" value="AraC-type_N"/>
</dbReference>
<dbReference type="GO" id="GO:0003700">
    <property type="term" value="F:DNA-binding transcription factor activity"/>
    <property type="evidence" value="ECO:0007669"/>
    <property type="project" value="InterPro"/>
</dbReference>
<proteinExistence type="predicted"/>
<dbReference type="GO" id="GO:0000976">
    <property type="term" value="F:transcription cis-regulatory region binding"/>
    <property type="evidence" value="ECO:0007669"/>
    <property type="project" value="TreeGrafter"/>
</dbReference>
<evidence type="ECO:0000256" key="2">
    <source>
        <dbReference type="ARBA" id="ARBA00023125"/>
    </source>
</evidence>
<dbReference type="Pfam" id="PF12625">
    <property type="entry name" value="Arabinose_bd"/>
    <property type="match status" value="1"/>
</dbReference>